<proteinExistence type="predicted"/>
<protein>
    <recommendedName>
        <fullName evidence="1">Dihydroneopterin aldolase/epimerase domain-containing protein</fullName>
    </recommendedName>
</protein>
<sequence>MLVTLQFSYTVKKNDQLNDIQHLKDYSAITKYLKFYIEHSKFKTLEKLVFECSQSMRKKFKLKNVHVSINKVSVAKRYGCESLSVSQ</sequence>
<dbReference type="Gene3D" id="3.30.1130.10">
    <property type="match status" value="1"/>
</dbReference>
<dbReference type="InterPro" id="IPR043133">
    <property type="entry name" value="GTP-CH-I_C/QueF"/>
</dbReference>
<dbReference type="Pfam" id="PF02152">
    <property type="entry name" value="FolB"/>
    <property type="match status" value="1"/>
</dbReference>
<reference evidence="2" key="1">
    <citation type="submission" date="2018-05" db="EMBL/GenBank/DDBJ databases">
        <authorList>
            <person name="Lanie J.A."/>
            <person name="Ng W.-L."/>
            <person name="Kazmierczak K.M."/>
            <person name="Andrzejewski T.M."/>
            <person name="Davidsen T.M."/>
            <person name="Wayne K.J."/>
            <person name="Tettelin H."/>
            <person name="Glass J.I."/>
            <person name="Rusch D."/>
            <person name="Podicherti R."/>
            <person name="Tsui H.-C.T."/>
            <person name="Winkler M.E."/>
        </authorList>
    </citation>
    <scope>NUCLEOTIDE SEQUENCE</scope>
</reference>
<dbReference type="AlphaFoldDB" id="A0A381TIB7"/>
<dbReference type="GO" id="GO:0006760">
    <property type="term" value="P:folic acid-containing compound metabolic process"/>
    <property type="evidence" value="ECO:0007669"/>
    <property type="project" value="InterPro"/>
</dbReference>
<evidence type="ECO:0000313" key="2">
    <source>
        <dbReference type="EMBL" id="SVA13693.1"/>
    </source>
</evidence>
<dbReference type="InterPro" id="IPR006157">
    <property type="entry name" value="FolB_dom"/>
</dbReference>
<accession>A0A381TIB7</accession>
<gene>
    <name evidence="2" type="ORF">METZ01_LOCUS66547</name>
</gene>
<organism evidence="2">
    <name type="scientific">marine metagenome</name>
    <dbReference type="NCBI Taxonomy" id="408172"/>
    <lineage>
        <taxon>unclassified sequences</taxon>
        <taxon>metagenomes</taxon>
        <taxon>ecological metagenomes</taxon>
    </lineage>
</organism>
<evidence type="ECO:0000259" key="1">
    <source>
        <dbReference type="Pfam" id="PF02152"/>
    </source>
</evidence>
<name>A0A381TIB7_9ZZZZ</name>
<feature type="domain" description="Dihydroneopterin aldolase/epimerase" evidence="1">
    <location>
        <begin position="2"/>
        <end position="85"/>
    </location>
</feature>
<dbReference type="SUPFAM" id="SSF55620">
    <property type="entry name" value="Tetrahydrobiopterin biosynthesis enzymes-like"/>
    <property type="match status" value="1"/>
</dbReference>
<dbReference type="EMBL" id="UINC01004352">
    <property type="protein sequence ID" value="SVA13693.1"/>
    <property type="molecule type" value="Genomic_DNA"/>
</dbReference>
<dbReference type="GO" id="GO:0004150">
    <property type="term" value="F:dihydroneopterin aldolase activity"/>
    <property type="evidence" value="ECO:0007669"/>
    <property type="project" value="InterPro"/>
</dbReference>